<evidence type="ECO:0000256" key="4">
    <source>
        <dbReference type="ARBA" id="ARBA00022801"/>
    </source>
</evidence>
<feature type="binding site" evidence="6">
    <location>
        <position position="85"/>
    </location>
    <ligand>
        <name>Mg(2+)</name>
        <dbReference type="ChEBI" id="CHEBI:18420"/>
    </ligand>
</feature>
<dbReference type="PROSITE" id="PS51462">
    <property type="entry name" value="NUDIX"/>
    <property type="match status" value="1"/>
</dbReference>
<dbReference type="GO" id="GO:0016853">
    <property type="term" value="F:isomerase activity"/>
    <property type="evidence" value="ECO:0007669"/>
    <property type="project" value="UniProtKB-KW"/>
</dbReference>
<dbReference type="Proteomes" id="UP000185511">
    <property type="component" value="Chromosome"/>
</dbReference>
<evidence type="ECO:0000256" key="6">
    <source>
        <dbReference type="PIRSR" id="PIRSR017340-1"/>
    </source>
</evidence>
<dbReference type="EMBL" id="CP016076">
    <property type="protein sequence ID" value="APU14632.1"/>
    <property type="molecule type" value="Genomic_DNA"/>
</dbReference>
<dbReference type="AlphaFoldDB" id="A0AAC9PS50"/>
<protein>
    <submittedName>
        <fullName evidence="8">Isopentenyldiphosphate isomerase</fullName>
    </submittedName>
</protein>
<feature type="binding site" evidence="6">
    <location>
        <position position="89"/>
    </location>
    <ligand>
        <name>Mg(2+)</name>
        <dbReference type="ChEBI" id="CHEBI:18420"/>
    </ligand>
</feature>
<comment type="cofactor">
    <cofactor evidence="1">
        <name>Mg(2+)</name>
        <dbReference type="ChEBI" id="CHEBI:18420"/>
    </cofactor>
</comment>
<accession>A0AAC9PS50</accession>
<reference evidence="9" key="1">
    <citation type="submission" date="2016-06" db="EMBL/GenBank/DDBJ databases">
        <title>Complete genome sequence of Actinoalloteichus fjordicus DSM 46855 (=ADI127-17), type strain of the new species Actinoalloteichus fjordicus.</title>
        <authorList>
            <person name="Ruckert C."/>
            <person name="Nouioui I."/>
            <person name="Willmese J."/>
            <person name="van Wezel G."/>
            <person name="Klenk H.-P."/>
            <person name="Kalinowski J."/>
            <person name="Zotchev S.B."/>
        </authorList>
    </citation>
    <scope>NUCLEOTIDE SEQUENCE [LARGE SCALE GENOMIC DNA]</scope>
    <source>
        <strain evidence="9">ADI127-7</strain>
    </source>
</reference>
<keyword evidence="8" id="KW-0413">Isomerase</keyword>
<dbReference type="CDD" id="cd04697">
    <property type="entry name" value="NUDIX_Hydrolase"/>
    <property type="match status" value="1"/>
</dbReference>
<comment type="similarity">
    <text evidence="2">Belongs to the Nudix hydrolase family.</text>
</comment>
<dbReference type="Pfam" id="PF00293">
    <property type="entry name" value="NUDIX"/>
    <property type="match status" value="1"/>
</dbReference>
<dbReference type="InterPro" id="IPR020084">
    <property type="entry name" value="NUDIX_hydrolase_CS"/>
</dbReference>
<gene>
    <name evidence="8" type="ORF">UA74_12870</name>
</gene>
<name>A0AAC9PS50_9PSEU</name>
<feature type="domain" description="Nudix hydrolase" evidence="7">
    <location>
        <begin position="31"/>
        <end position="160"/>
    </location>
</feature>
<evidence type="ECO:0000313" key="9">
    <source>
        <dbReference type="Proteomes" id="UP000185511"/>
    </source>
</evidence>
<proteinExistence type="inferred from homology"/>
<dbReference type="PIRSF" id="PIRSF017340">
    <property type="entry name" value="Nudix_hydro"/>
    <property type="match status" value="1"/>
</dbReference>
<sequence>MGTPDELVAVFDATGSRIGATTRADMRARSLWHAASSVLVRSGNGRRVYVHRRTETKDVFPGRYDCWAGGVLGADEEMGQCARRELAEELGVSGTPLVRLFDGRYESDTVRLFTTAFEVRWDGPIRHQLTEIAEGGWLDLAALRAKVADPAWPMVPDGRELARRWLTLLDAGEFD</sequence>
<dbReference type="KEGG" id="acad:UA74_12870"/>
<dbReference type="Gene3D" id="3.90.79.10">
    <property type="entry name" value="Nucleoside Triphosphate Pyrophosphohydrolase"/>
    <property type="match status" value="1"/>
</dbReference>
<dbReference type="GO" id="GO:0016817">
    <property type="term" value="F:hydrolase activity, acting on acid anhydrides"/>
    <property type="evidence" value="ECO:0007669"/>
    <property type="project" value="InterPro"/>
</dbReference>
<keyword evidence="9" id="KW-1185">Reference proteome</keyword>
<evidence type="ECO:0000313" key="8">
    <source>
        <dbReference type="EMBL" id="APU14632.1"/>
    </source>
</evidence>
<organism evidence="8 9">
    <name type="scientific">Actinoalloteichus fjordicus</name>
    <dbReference type="NCBI Taxonomy" id="1612552"/>
    <lineage>
        <taxon>Bacteria</taxon>
        <taxon>Bacillati</taxon>
        <taxon>Actinomycetota</taxon>
        <taxon>Actinomycetes</taxon>
        <taxon>Pseudonocardiales</taxon>
        <taxon>Pseudonocardiaceae</taxon>
        <taxon>Actinoalloteichus</taxon>
    </lineage>
</organism>
<dbReference type="InterPro" id="IPR024195">
    <property type="entry name" value="NUDIX_hydrolase_YfcD_pred"/>
</dbReference>
<keyword evidence="4" id="KW-0378">Hydrolase</keyword>
<dbReference type="InterPro" id="IPR000086">
    <property type="entry name" value="NUDIX_hydrolase_dom"/>
</dbReference>
<dbReference type="PROSITE" id="PS00893">
    <property type="entry name" value="NUDIX_BOX"/>
    <property type="match status" value="1"/>
</dbReference>
<dbReference type="SUPFAM" id="SSF55811">
    <property type="entry name" value="Nudix"/>
    <property type="match status" value="1"/>
</dbReference>
<dbReference type="InterPro" id="IPR015797">
    <property type="entry name" value="NUDIX_hydrolase-like_dom_sf"/>
</dbReference>
<evidence type="ECO:0000256" key="3">
    <source>
        <dbReference type="ARBA" id="ARBA00022723"/>
    </source>
</evidence>
<keyword evidence="5 6" id="KW-0460">Magnesium</keyword>
<evidence type="ECO:0000256" key="1">
    <source>
        <dbReference type="ARBA" id="ARBA00001946"/>
    </source>
</evidence>
<evidence type="ECO:0000256" key="2">
    <source>
        <dbReference type="ARBA" id="ARBA00005582"/>
    </source>
</evidence>
<evidence type="ECO:0000256" key="5">
    <source>
        <dbReference type="ARBA" id="ARBA00022842"/>
    </source>
</evidence>
<dbReference type="RefSeq" id="WP_075764428.1">
    <property type="nucleotide sequence ID" value="NZ_CP016076.1"/>
</dbReference>
<keyword evidence="3 6" id="KW-0479">Metal-binding</keyword>
<dbReference type="GO" id="GO:0046872">
    <property type="term" value="F:metal ion binding"/>
    <property type="evidence" value="ECO:0007669"/>
    <property type="project" value="UniProtKB-KW"/>
</dbReference>
<evidence type="ECO:0000259" key="7">
    <source>
        <dbReference type="PROSITE" id="PS51462"/>
    </source>
</evidence>